<keyword evidence="3" id="KW-1185">Reference proteome</keyword>
<dbReference type="Gene3D" id="3.40.50.1820">
    <property type="entry name" value="alpha/beta hydrolase"/>
    <property type="match status" value="1"/>
</dbReference>
<dbReference type="SUPFAM" id="SSF53474">
    <property type="entry name" value="alpha/beta-Hydrolases"/>
    <property type="match status" value="1"/>
</dbReference>
<dbReference type="EMBL" id="FRAU01000001">
    <property type="protein sequence ID" value="SHK21270.1"/>
    <property type="molecule type" value="Genomic_DNA"/>
</dbReference>
<sequence>MLLHPGRTIMKRAGGYGVAVLLVLGTVLIGCGEASTGLTIEEERIVAGVDLNQLFAPPTPQERQQVLDDWAGQDVAARDMQAVAQASFRLGNLPVTMTIWHHTVNGQRHVGAVVVPDTLIEQVPVLVWLHGGEEGVRLETDVWPLADSLNLARFVLVIPAFRGETLAYQGLLFPTEGTPDPWKGDVADALALLNVVVQQVPAADTGRIAVLGIDRGATTALLMAVRDARIRVAIGVAGLTDFFGDFMQQVIEEALLGTVRPVPGLQAFTDRVLVPLREGQLSIAEARLALLRRSPVHFADLLPVGQWHHSQNDPFIPASEAERLKAAGPAWFQVFLYEEAGYELQDLPNALARIRMLLDELEAGAL</sequence>
<evidence type="ECO:0008006" key="4">
    <source>
        <dbReference type="Google" id="ProtNLM"/>
    </source>
</evidence>
<dbReference type="InterPro" id="IPR050261">
    <property type="entry name" value="FrsA_esterase"/>
</dbReference>
<dbReference type="InterPro" id="IPR029058">
    <property type="entry name" value="AB_hydrolase_fold"/>
</dbReference>
<accession>A0A1M6QMF0</accession>
<proteinExistence type="predicted"/>
<evidence type="ECO:0000313" key="3">
    <source>
        <dbReference type="Proteomes" id="UP000185812"/>
    </source>
</evidence>
<evidence type="ECO:0000256" key="1">
    <source>
        <dbReference type="ARBA" id="ARBA00022801"/>
    </source>
</evidence>
<organism evidence="2 3">
    <name type="scientific">Rhodothermus profundi</name>
    <dbReference type="NCBI Taxonomy" id="633813"/>
    <lineage>
        <taxon>Bacteria</taxon>
        <taxon>Pseudomonadati</taxon>
        <taxon>Rhodothermota</taxon>
        <taxon>Rhodothermia</taxon>
        <taxon>Rhodothermales</taxon>
        <taxon>Rhodothermaceae</taxon>
        <taxon>Rhodothermus</taxon>
    </lineage>
</organism>
<dbReference type="PANTHER" id="PTHR22946:SF9">
    <property type="entry name" value="POLYKETIDE TRANSFERASE AF380"/>
    <property type="match status" value="1"/>
</dbReference>
<dbReference type="AlphaFoldDB" id="A0A1M6QMF0"/>
<keyword evidence="1" id="KW-0378">Hydrolase</keyword>
<dbReference type="Proteomes" id="UP000185812">
    <property type="component" value="Unassembled WGS sequence"/>
</dbReference>
<dbReference type="STRING" id="633813.SAMN04488087_0679"/>
<dbReference type="PANTHER" id="PTHR22946">
    <property type="entry name" value="DIENELACTONE HYDROLASE DOMAIN-CONTAINING PROTEIN-RELATED"/>
    <property type="match status" value="1"/>
</dbReference>
<gene>
    <name evidence="2" type="ORF">SAMN04488087_0679</name>
</gene>
<reference evidence="3" key="1">
    <citation type="submission" date="2016-11" db="EMBL/GenBank/DDBJ databases">
        <authorList>
            <person name="Varghese N."/>
            <person name="Submissions S."/>
        </authorList>
    </citation>
    <scope>NUCLEOTIDE SEQUENCE [LARGE SCALE GENOMIC DNA]</scope>
    <source>
        <strain evidence="3">DSM 22212</strain>
    </source>
</reference>
<dbReference type="GO" id="GO:0052689">
    <property type="term" value="F:carboxylic ester hydrolase activity"/>
    <property type="evidence" value="ECO:0007669"/>
    <property type="project" value="UniProtKB-ARBA"/>
</dbReference>
<name>A0A1M6QMF0_9BACT</name>
<evidence type="ECO:0000313" key="2">
    <source>
        <dbReference type="EMBL" id="SHK21270.1"/>
    </source>
</evidence>
<dbReference type="PROSITE" id="PS51257">
    <property type="entry name" value="PROKAR_LIPOPROTEIN"/>
    <property type="match status" value="1"/>
</dbReference>
<protein>
    <recommendedName>
        <fullName evidence="4">Alpha/beta hydrolase family protein</fullName>
    </recommendedName>
</protein>